<dbReference type="EMBL" id="LR215973">
    <property type="protein sequence ID" value="VFA98739.1"/>
    <property type="molecule type" value="Genomic_DNA"/>
</dbReference>
<keyword evidence="6" id="KW-0503">Monooxygenase</keyword>
<organism evidence="7 8">
    <name type="scientific">Nocardia cyriacigeorgica</name>
    <dbReference type="NCBI Taxonomy" id="135487"/>
    <lineage>
        <taxon>Bacteria</taxon>
        <taxon>Bacillati</taxon>
        <taxon>Actinomycetota</taxon>
        <taxon>Actinomycetes</taxon>
        <taxon>Mycobacteriales</taxon>
        <taxon>Nocardiaceae</taxon>
        <taxon>Nocardia</taxon>
    </lineage>
</organism>
<name>A0A4U8W1N4_9NOCA</name>
<accession>A0A4U8W1N4</accession>
<proteinExistence type="inferred from homology"/>
<dbReference type="InterPro" id="IPR036396">
    <property type="entry name" value="Cyt_P450_sf"/>
</dbReference>
<protein>
    <submittedName>
        <fullName evidence="7">Cytochrome P450 107B1</fullName>
        <ecNumber evidence="7">1.14.-.-</ecNumber>
    </submittedName>
</protein>
<dbReference type="GO" id="GO:0005506">
    <property type="term" value="F:iron ion binding"/>
    <property type="evidence" value="ECO:0007669"/>
    <property type="project" value="InterPro"/>
</dbReference>
<keyword evidence="4 7" id="KW-0560">Oxidoreductase</keyword>
<keyword evidence="3" id="KW-0479">Metal-binding</keyword>
<dbReference type="GO" id="GO:0004497">
    <property type="term" value="F:monooxygenase activity"/>
    <property type="evidence" value="ECO:0007669"/>
    <property type="project" value="UniProtKB-KW"/>
</dbReference>
<keyword evidence="2" id="KW-0349">Heme</keyword>
<evidence type="ECO:0000256" key="1">
    <source>
        <dbReference type="ARBA" id="ARBA00010617"/>
    </source>
</evidence>
<keyword evidence="5" id="KW-0408">Iron</keyword>
<dbReference type="PANTHER" id="PTHR46696:SF1">
    <property type="entry name" value="CYTOCHROME P450 YJIB-RELATED"/>
    <property type="match status" value="1"/>
</dbReference>
<evidence type="ECO:0000313" key="7">
    <source>
        <dbReference type="EMBL" id="VFA98739.1"/>
    </source>
</evidence>
<dbReference type="GO" id="GO:0020037">
    <property type="term" value="F:heme binding"/>
    <property type="evidence" value="ECO:0007669"/>
    <property type="project" value="InterPro"/>
</dbReference>
<comment type="similarity">
    <text evidence="1">Belongs to the cytochrome P450 family.</text>
</comment>
<evidence type="ECO:0000313" key="8">
    <source>
        <dbReference type="Proteomes" id="UP000290439"/>
    </source>
</evidence>
<dbReference type="Proteomes" id="UP000290439">
    <property type="component" value="Chromosome"/>
</dbReference>
<evidence type="ECO:0000256" key="5">
    <source>
        <dbReference type="ARBA" id="ARBA00023004"/>
    </source>
</evidence>
<dbReference type="GO" id="GO:0016705">
    <property type="term" value="F:oxidoreductase activity, acting on paired donors, with incorporation or reduction of molecular oxygen"/>
    <property type="evidence" value="ECO:0007669"/>
    <property type="project" value="InterPro"/>
</dbReference>
<sequence>MPHPMSATVTNIDDLGPRIPIYSEAFAADPHGHYRHMRERYGSIVPVEIWPEIPATLVIGYNTARNILSDTAHFSSDPRRWQATLTEIQGNAPIMGMLEWRPNALFNDGVEHSRHRGAANYALAGVDLEEVRRAVEVIANRLINRFIGRGHADLLKEYAEPLAFEVLTSIVGCPAHLGEKVAAASAILFEGVDPETAQTVNKSFVDTFTELARLKGSQDADDIASRLLRHKAELNDIEFVSHMLTFFSAGSEIPKNWIANTLYLMMTDARYITTLDSPQLSTSTALEETLHNEPPLANYCAVYPRGPQLIEFLKDGDTKTVWLPANQPVITSMAACTSSPDVNTGDFTEARHNLAFGLGPHTCPEAAQRVARLTAHEAIDQLFDHIPDLAPDFPSGQMLWRPGPFHRALEGLPAKFSPSPPVPYVG</sequence>
<reference evidence="7 8" key="1">
    <citation type="submission" date="2019-02" db="EMBL/GenBank/DDBJ databases">
        <authorList>
            <consortium name="Pathogen Informatics"/>
        </authorList>
    </citation>
    <scope>NUCLEOTIDE SEQUENCE [LARGE SCALE GENOMIC DNA]</scope>
    <source>
        <strain evidence="7 8">3012STDY6756504</strain>
    </source>
</reference>
<evidence type="ECO:0000256" key="6">
    <source>
        <dbReference type="ARBA" id="ARBA00023033"/>
    </source>
</evidence>
<dbReference type="PANTHER" id="PTHR46696">
    <property type="entry name" value="P450, PUTATIVE (EUROFUNG)-RELATED"/>
    <property type="match status" value="1"/>
</dbReference>
<dbReference type="PRINTS" id="PR00359">
    <property type="entry name" value="BP450"/>
</dbReference>
<dbReference type="Gene3D" id="1.10.630.10">
    <property type="entry name" value="Cytochrome P450"/>
    <property type="match status" value="1"/>
</dbReference>
<dbReference type="EC" id="1.14.-.-" evidence="7"/>
<evidence type="ECO:0000256" key="4">
    <source>
        <dbReference type="ARBA" id="ARBA00023002"/>
    </source>
</evidence>
<dbReference type="InterPro" id="IPR002397">
    <property type="entry name" value="Cyt_P450_B"/>
</dbReference>
<evidence type="ECO:0000256" key="2">
    <source>
        <dbReference type="ARBA" id="ARBA00022617"/>
    </source>
</evidence>
<dbReference type="SUPFAM" id="SSF48264">
    <property type="entry name" value="Cytochrome P450"/>
    <property type="match status" value="1"/>
</dbReference>
<evidence type="ECO:0000256" key="3">
    <source>
        <dbReference type="ARBA" id="ARBA00022723"/>
    </source>
</evidence>
<gene>
    <name evidence="7" type="ORF">NCTC10797_02515</name>
</gene>
<dbReference type="AlphaFoldDB" id="A0A4U8W1N4"/>